<evidence type="ECO:0000313" key="3">
    <source>
        <dbReference type="Proteomes" id="UP000030063"/>
    </source>
</evidence>
<comment type="caution">
    <text evidence="2">The sequence shown here is derived from an EMBL/GenBank/DDBJ whole genome shotgun (WGS) entry which is preliminary data.</text>
</comment>
<organism evidence="2 3">
    <name type="scientific">Pseudomonas taeanensis MS-3</name>
    <dbReference type="NCBI Taxonomy" id="1395571"/>
    <lineage>
        <taxon>Bacteria</taxon>
        <taxon>Pseudomonadati</taxon>
        <taxon>Pseudomonadota</taxon>
        <taxon>Gammaproteobacteria</taxon>
        <taxon>Pseudomonadales</taxon>
        <taxon>Pseudomonadaceae</taxon>
        <taxon>Pseudomonas</taxon>
    </lineage>
</organism>
<dbReference type="Proteomes" id="UP000030063">
    <property type="component" value="Unassembled WGS sequence"/>
</dbReference>
<protein>
    <submittedName>
        <fullName evidence="2">Lipoprotein</fullName>
    </submittedName>
</protein>
<keyword evidence="1" id="KW-1133">Transmembrane helix</keyword>
<dbReference type="RefSeq" id="WP_025166729.1">
    <property type="nucleotide sequence ID" value="NZ_AWSQ01000006.1"/>
</dbReference>
<dbReference type="EMBL" id="AWSQ01000006">
    <property type="protein sequence ID" value="KFX68280.1"/>
    <property type="molecule type" value="Genomic_DNA"/>
</dbReference>
<proteinExistence type="predicted"/>
<keyword evidence="1" id="KW-0812">Transmembrane</keyword>
<reference evidence="2 3" key="1">
    <citation type="journal article" date="2014" name="Genome Announc.">
        <title>Draft Genome Sequence of Petroleum Oil-Degrading Marine Bacterium Pseudomonas taeanensis Strain MS-3, Isolated from a Crude Oil-Contaminated Seashore.</title>
        <authorList>
            <person name="Lee S.Y."/>
            <person name="Kim S.H."/>
            <person name="Lee D.G."/>
            <person name="Shin S."/>
            <person name="Yun S.H."/>
            <person name="Choi C.W."/>
            <person name="Chung Y.H."/>
            <person name="Choi J.S."/>
            <person name="Kahng H.Y."/>
            <person name="Kim S.I."/>
        </authorList>
    </citation>
    <scope>NUCLEOTIDE SEQUENCE [LARGE SCALE GENOMIC DNA]</scope>
    <source>
        <strain evidence="2 3">MS-3</strain>
    </source>
</reference>
<feature type="transmembrane region" description="Helical" evidence="1">
    <location>
        <begin position="73"/>
        <end position="92"/>
    </location>
</feature>
<keyword evidence="1" id="KW-0472">Membrane</keyword>
<evidence type="ECO:0000313" key="2">
    <source>
        <dbReference type="EMBL" id="KFX68280.1"/>
    </source>
</evidence>
<dbReference type="AlphaFoldDB" id="A0A0A1YEK1"/>
<dbReference type="OrthoDB" id="7030838at2"/>
<gene>
    <name evidence="2" type="ORF">TMS3_0118720</name>
</gene>
<evidence type="ECO:0000256" key="1">
    <source>
        <dbReference type="SAM" id="Phobius"/>
    </source>
</evidence>
<feature type="transmembrane region" description="Helical" evidence="1">
    <location>
        <begin position="15"/>
        <end position="34"/>
    </location>
</feature>
<accession>A0A0A1YEK1</accession>
<name>A0A0A1YEK1_9PSED</name>
<keyword evidence="3" id="KW-1185">Reference proteome</keyword>
<keyword evidence="2" id="KW-0449">Lipoprotein</keyword>
<sequence length="95" mass="10662">MSLQALWSLYLAHPAGWVNGLALFFSVAGSWLLLATRLRQQRAVARLIADGEMDEVAIDGSLLDESRQRLNRFFYRFGYACLGLALVLSWGSTRL</sequence>